<evidence type="ECO:0000259" key="15">
    <source>
        <dbReference type="PROSITE" id="PS50262"/>
    </source>
</evidence>
<dbReference type="InterPro" id="IPR017452">
    <property type="entry name" value="GPCR_Rhodpsn_7TM"/>
</dbReference>
<dbReference type="InterPro" id="IPR050939">
    <property type="entry name" value="Olfactory_GPCR1"/>
</dbReference>
<gene>
    <name evidence="16" type="ORF">GDO86_007061</name>
</gene>
<dbReference type="InterPro" id="IPR000276">
    <property type="entry name" value="GPCR_Rhodpsn"/>
</dbReference>
<evidence type="ECO:0000256" key="11">
    <source>
        <dbReference type="ARBA" id="ARBA00023180"/>
    </source>
</evidence>
<dbReference type="PRINTS" id="PR00245">
    <property type="entry name" value="OLFACTORYR"/>
</dbReference>
<evidence type="ECO:0000256" key="8">
    <source>
        <dbReference type="ARBA" id="ARBA00023136"/>
    </source>
</evidence>
<keyword evidence="9" id="KW-1015">Disulfide bond</keyword>
<evidence type="ECO:0000256" key="5">
    <source>
        <dbReference type="ARBA" id="ARBA00022725"/>
    </source>
</evidence>
<evidence type="ECO:0000256" key="4">
    <source>
        <dbReference type="ARBA" id="ARBA00022692"/>
    </source>
</evidence>
<comment type="subcellular location">
    <subcellularLocation>
        <location evidence="1 14">Cell membrane</location>
        <topology evidence="1 14">Multi-pass membrane protein</topology>
    </subcellularLocation>
</comment>
<evidence type="ECO:0000256" key="12">
    <source>
        <dbReference type="ARBA" id="ARBA00023224"/>
    </source>
</evidence>
<keyword evidence="17" id="KW-1185">Reference proteome</keyword>
<dbReference type="FunFam" id="1.20.1070.10:FF:000010">
    <property type="entry name" value="Olfactory receptor"/>
    <property type="match status" value="1"/>
</dbReference>
<dbReference type="GO" id="GO:0005886">
    <property type="term" value="C:plasma membrane"/>
    <property type="evidence" value="ECO:0007669"/>
    <property type="project" value="UniProtKB-SubCell"/>
</dbReference>
<feature type="transmembrane region" description="Helical" evidence="14">
    <location>
        <begin position="203"/>
        <end position="229"/>
    </location>
</feature>
<evidence type="ECO:0000256" key="13">
    <source>
        <dbReference type="RuleBase" id="RU000688"/>
    </source>
</evidence>
<dbReference type="OrthoDB" id="10011551at2759"/>
<evidence type="ECO:0000256" key="3">
    <source>
        <dbReference type="ARBA" id="ARBA00022606"/>
    </source>
</evidence>
<feature type="transmembrane region" description="Helical" evidence="14">
    <location>
        <begin position="241"/>
        <end position="264"/>
    </location>
</feature>
<evidence type="ECO:0000256" key="14">
    <source>
        <dbReference type="RuleBase" id="RU363047"/>
    </source>
</evidence>
<dbReference type="Gene3D" id="1.20.1070.10">
    <property type="entry name" value="Rhodopsin 7-helix transmembrane proteins"/>
    <property type="match status" value="1"/>
</dbReference>
<dbReference type="GO" id="GO:0004984">
    <property type="term" value="F:olfactory receptor activity"/>
    <property type="evidence" value="ECO:0007669"/>
    <property type="project" value="InterPro"/>
</dbReference>
<keyword evidence="12 13" id="KW-0807">Transducer</keyword>
<dbReference type="PROSITE" id="PS00237">
    <property type="entry name" value="G_PROTEIN_RECEP_F1_1"/>
    <property type="match status" value="1"/>
</dbReference>
<evidence type="ECO:0000256" key="2">
    <source>
        <dbReference type="ARBA" id="ARBA00022475"/>
    </source>
</evidence>
<evidence type="ECO:0000256" key="1">
    <source>
        <dbReference type="ARBA" id="ARBA00004651"/>
    </source>
</evidence>
<keyword evidence="10 13" id="KW-0675">Receptor</keyword>
<reference evidence="16" key="1">
    <citation type="thesis" date="2020" institute="ProQuest LLC" country="789 East Eisenhower Parkway, Ann Arbor, MI, USA">
        <title>Comparative Genomics and Chromosome Evolution.</title>
        <authorList>
            <person name="Mudd A.B."/>
        </authorList>
    </citation>
    <scope>NUCLEOTIDE SEQUENCE</scope>
    <source>
        <strain evidence="16">Female2</strain>
        <tissue evidence="16">Blood</tissue>
    </source>
</reference>
<organism evidence="16 17">
    <name type="scientific">Hymenochirus boettgeri</name>
    <name type="common">Congo dwarf clawed frog</name>
    <dbReference type="NCBI Taxonomy" id="247094"/>
    <lineage>
        <taxon>Eukaryota</taxon>
        <taxon>Metazoa</taxon>
        <taxon>Chordata</taxon>
        <taxon>Craniata</taxon>
        <taxon>Vertebrata</taxon>
        <taxon>Euteleostomi</taxon>
        <taxon>Amphibia</taxon>
        <taxon>Batrachia</taxon>
        <taxon>Anura</taxon>
        <taxon>Pipoidea</taxon>
        <taxon>Pipidae</taxon>
        <taxon>Pipinae</taxon>
        <taxon>Hymenochirus</taxon>
    </lineage>
</organism>
<evidence type="ECO:0000313" key="16">
    <source>
        <dbReference type="EMBL" id="KAG8441542.1"/>
    </source>
</evidence>
<evidence type="ECO:0000256" key="7">
    <source>
        <dbReference type="ARBA" id="ARBA00023040"/>
    </source>
</evidence>
<keyword evidence="4 13" id="KW-0812">Transmembrane</keyword>
<feature type="transmembrane region" description="Helical" evidence="14">
    <location>
        <begin position="65"/>
        <end position="89"/>
    </location>
</feature>
<dbReference type="AlphaFoldDB" id="A0A8T2JB03"/>
<dbReference type="PANTHER" id="PTHR24242">
    <property type="entry name" value="G-PROTEIN COUPLED RECEPTOR"/>
    <property type="match status" value="1"/>
</dbReference>
<feature type="transmembrane region" description="Helical" evidence="14">
    <location>
        <begin position="144"/>
        <end position="171"/>
    </location>
</feature>
<keyword evidence="5 14" id="KW-0552">Olfaction</keyword>
<keyword evidence="11" id="KW-0325">Glycoprotein</keyword>
<feature type="transmembrane region" description="Helical" evidence="14">
    <location>
        <begin position="276"/>
        <end position="295"/>
    </location>
</feature>
<evidence type="ECO:0000256" key="10">
    <source>
        <dbReference type="ARBA" id="ARBA00023170"/>
    </source>
</evidence>
<proteinExistence type="inferred from homology"/>
<evidence type="ECO:0000256" key="6">
    <source>
        <dbReference type="ARBA" id="ARBA00022989"/>
    </source>
</evidence>
<dbReference type="SUPFAM" id="SSF81321">
    <property type="entry name" value="Family A G protein-coupled receptor-like"/>
    <property type="match status" value="1"/>
</dbReference>
<dbReference type="PRINTS" id="PR00237">
    <property type="entry name" value="GPCRRHODOPSN"/>
</dbReference>
<keyword evidence="8 14" id="KW-0472">Membrane</keyword>
<dbReference type="InterPro" id="IPR000725">
    <property type="entry name" value="Olfact_rcpt"/>
</dbReference>
<comment type="similarity">
    <text evidence="13">Belongs to the G-protein coupled receptor 1 family.</text>
</comment>
<feature type="transmembrane region" description="Helical" evidence="14">
    <location>
        <begin position="28"/>
        <end position="53"/>
    </location>
</feature>
<dbReference type="PANTHER" id="PTHR24242:SF409">
    <property type="entry name" value="OLFACTORY RECEPTOR"/>
    <property type="match status" value="1"/>
</dbReference>
<dbReference type="GO" id="GO:0004930">
    <property type="term" value="F:G protein-coupled receptor activity"/>
    <property type="evidence" value="ECO:0007669"/>
    <property type="project" value="UniProtKB-KW"/>
</dbReference>
<protein>
    <recommendedName>
        <fullName evidence="14">Olfactory receptor</fullName>
    </recommendedName>
</protein>
<dbReference type="Proteomes" id="UP000812440">
    <property type="component" value="Chromosome 3"/>
</dbReference>
<feature type="transmembrane region" description="Helical" evidence="14">
    <location>
        <begin position="95"/>
        <end position="123"/>
    </location>
</feature>
<dbReference type="Pfam" id="PF13853">
    <property type="entry name" value="7tm_4"/>
    <property type="match status" value="1"/>
</dbReference>
<comment type="caution">
    <text evidence="16">The sequence shown here is derived from an EMBL/GenBank/DDBJ whole genome shotgun (WGS) entry which is preliminary data.</text>
</comment>
<dbReference type="EMBL" id="JAACNH010000006">
    <property type="protein sequence ID" value="KAG8441542.1"/>
    <property type="molecule type" value="Genomic_DNA"/>
</dbReference>
<accession>A0A8T2JB03</accession>
<feature type="domain" description="G-protein coupled receptors family 1 profile" evidence="15">
    <location>
        <begin position="44"/>
        <end position="293"/>
    </location>
</feature>
<keyword evidence="3 14" id="KW-0716">Sensory transduction</keyword>
<dbReference type="PROSITE" id="PS50262">
    <property type="entry name" value="G_PROTEIN_RECEP_F1_2"/>
    <property type="match status" value="1"/>
</dbReference>
<keyword evidence="2 14" id="KW-1003">Cell membrane</keyword>
<evidence type="ECO:0000313" key="17">
    <source>
        <dbReference type="Proteomes" id="UP000812440"/>
    </source>
</evidence>
<name>A0A8T2JB03_9PIPI</name>
<sequence>MNITNRCTKAKITEFLLHGFTCSVTMNVLLFSLCFGIYIVSLIVNFTIIGLYLGSQHLRSPMYFFLCHLSITDIMLSTSVVPIFLSTLLGSGETISVSACVTQFFCCSFFTGVECFLLTVMSYDRYLAICNPLHYVKIMTYKHCLCLVTWTWFLMFVGVLTLTITICHSGFFGCNILDDIYCDYAPLLEISCSDIFIVEIEKVILNIFLTFLPFICIITSYINIIISILRISTSTGRQKAFSTCVSHLTVVCTYYGILIAKYTVPSKSQSSFVNKVISLVYTTVAPLLNPIIYSIRNQDVRKALSKCISLNLRMFDIHFL</sequence>
<evidence type="ECO:0000256" key="9">
    <source>
        <dbReference type="ARBA" id="ARBA00023157"/>
    </source>
</evidence>
<keyword evidence="7 13" id="KW-0297">G-protein coupled receptor</keyword>
<keyword evidence="6 14" id="KW-1133">Transmembrane helix</keyword>